<reference evidence="9 10" key="1">
    <citation type="submission" date="2020-04" db="EMBL/GenBank/DDBJ databases">
        <title>Hymenobacter polaris sp. nov., isolated from Arctic soil.</title>
        <authorList>
            <person name="Dahal R.H."/>
        </authorList>
    </citation>
    <scope>NUCLEOTIDE SEQUENCE [LARGE SCALE GENOMIC DNA]</scope>
    <source>
        <strain evidence="9 10">RP-2-7</strain>
    </source>
</reference>
<proteinExistence type="predicted"/>
<dbReference type="PROSITE" id="PS50930">
    <property type="entry name" value="HTH_LYTTR"/>
    <property type="match status" value="1"/>
</dbReference>
<keyword evidence="4" id="KW-0238">DNA-binding</keyword>
<dbReference type="InterPro" id="IPR001789">
    <property type="entry name" value="Sig_transdc_resp-reg_receiver"/>
</dbReference>
<evidence type="ECO:0000256" key="5">
    <source>
        <dbReference type="ARBA" id="ARBA00023163"/>
    </source>
</evidence>
<dbReference type="Pfam" id="PF04397">
    <property type="entry name" value="LytTR"/>
    <property type="match status" value="1"/>
</dbReference>
<evidence type="ECO:0000256" key="6">
    <source>
        <dbReference type="PROSITE-ProRule" id="PRU00169"/>
    </source>
</evidence>
<evidence type="ECO:0000256" key="2">
    <source>
        <dbReference type="ARBA" id="ARBA00023012"/>
    </source>
</evidence>
<keyword evidence="2" id="KW-0902">Two-component regulatory system</keyword>
<keyword evidence="5" id="KW-0804">Transcription</keyword>
<feature type="modified residue" description="4-aspartylphosphate" evidence="6">
    <location>
        <position position="58"/>
    </location>
</feature>
<dbReference type="RefSeq" id="WP_169529099.1">
    <property type="nucleotide sequence ID" value="NZ_JABBGH010000001.1"/>
</dbReference>
<dbReference type="Gene3D" id="2.40.50.1020">
    <property type="entry name" value="LytTr DNA-binding domain"/>
    <property type="match status" value="1"/>
</dbReference>
<keyword evidence="10" id="KW-1185">Reference proteome</keyword>
<evidence type="ECO:0000256" key="3">
    <source>
        <dbReference type="ARBA" id="ARBA00023015"/>
    </source>
</evidence>
<evidence type="ECO:0000313" key="10">
    <source>
        <dbReference type="Proteomes" id="UP000559626"/>
    </source>
</evidence>
<feature type="domain" description="Response regulatory" evidence="7">
    <location>
        <begin position="6"/>
        <end position="118"/>
    </location>
</feature>
<keyword evidence="1 6" id="KW-0597">Phosphoprotein</keyword>
<dbReference type="GO" id="GO:0032993">
    <property type="term" value="C:protein-DNA complex"/>
    <property type="evidence" value="ECO:0007669"/>
    <property type="project" value="TreeGrafter"/>
</dbReference>
<protein>
    <submittedName>
        <fullName evidence="9">Response regulator transcription factor</fullName>
    </submittedName>
</protein>
<dbReference type="PANTHER" id="PTHR48111:SF1">
    <property type="entry name" value="TWO-COMPONENT RESPONSE REGULATOR ORR33"/>
    <property type="match status" value="1"/>
</dbReference>
<evidence type="ECO:0000256" key="1">
    <source>
        <dbReference type="ARBA" id="ARBA00022553"/>
    </source>
</evidence>
<dbReference type="InterPro" id="IPR039420">
    <property type="entry name" value="WalR-like"/>
</dbReference>
<dbReference type="GO" id="GO:0000156">
    <property type="term" value="F:phosphorelay response regulator activity"/>
    <property type="evidence" value="ECO:0007669"/>
    <property type="project" value="TreeGrafter"/>
</dbReference>
<evidence type="ECO:0000256" key="4">
    <source>
        <dbReference type="ARBA" id="ARBA00023125"/>
    </source>
</evidence>
<sequence length="245" mass="26590">MPVPLRCLVVDDEPLAHTVLRAHLDRLPGLVAWAGSCYGGAEALAQLHTTPVDVLFLDVDMPGLTGLDLLRALPQPPAVVLCTAHATHALDAFELGVADYLLKPIRFERFVKTISRLHAGRPAASAVPLAPAVEPATTAIFLKTDAGMERVRVADLHFIEGYGNFVKCHLASGRVLLTAETMKQLESQLPATQFLRIHKSYVVNLANIERFSGNILVVGTRELPVGSTYRPDVLRQLNGAAREPK</sequence>
<keyword evidence="3" id="KW-0805">Transcription regulation</keyword>
<dbReference type="Gene3D" id="3.40.50.2300">
    <property type="match status" value="1"/>
</dbReference>
<dbReference type="PANTHER" id="PTHR48111">
    <property type="entry name" value="REGULATOR OF RPOS"/>
    <property type="match status" value="1"/>
</dbReference>
<dbReference type="PROSITE" id="PS50110">
    <property type="entry name" value="RESPONSE_REGULATORY"/>
    <property type="match status" value="1"/>
</dbReference>
<gene>
    <name evidence="9" type="ORF">HHL22_00915</name>
</gene>
<name>A0A7Y0AAI4_9BACT</name>
<dbReference type="GO" id="GO:0005829">
    <property type="term" value="C:cytosol"/>
    <property type="evidence" value="ECO:0007669"/>
    <property type="project" value="TreeGrafter"/>
</dbReference>
<dbReference type="SMART" id="SM00850">
    <property type="entry name" value="LytTR"/>
    <property type="match status" value="1"/>
</dbReference>
<feature type="domain" description="HTH LytTR-type" evidence="8">
    <location>
        <begin position="140"/>
        <end position="210"/>
    </location>
</feature>
<dbReference type="AlphaFoldDB" id="A0A7Y0AAI4"/>
<evidence type="ECO:0000259" key="8">
    <source>
        <dbReference type="PROSITE" id="PS50930"/>
    </source>
</evidence>
<dbReference type="InterPro" id="IPR007492">
    <property type="entry name" value="LytTR_DNA-bd_dom"/>
</dbReference>
<accession>A0A7Y0AAI4</accession>
<dbReference type="Proteomes" id="UP000559626">
    <property type="component" value="Unassembled WGS sequence"/>
</dbReference>
<comment type="caution">
    <text evidence="9">The sequence shown here is derived from an EMBL/GenBank/DDBJ whole genome shotgun (WGS) entry which is preliminary data.</text>
</comment>
<dbReference type="GO" id="GO:0006355">
    <property type="term" value="P:regulation of DNA-templated transcription"/>
    <property type="evidence" value="ECO:0007669"/>
    <property type="project" value="TreeGrafter"/>
</dbReference>
<dbReference type="SUPFAM" id="SSF52172">
    <property type="entry name" value="CheY-like"/>
    <property type="match status" value="1"/>
</dbReference>
<evidence type="ECO:0000259" key="7">
    <source>
        <dbReference type="PROSITE" id="PS50110"/>
    </source>
</evidence>
<organism evidence="9 10">
    <name type="scientific">Hymenobacter polaris</name>
    <dbReference type="NCBI Taxonomy" id="2682546"/>
    <lineage>
        <taxon>Bacteria</taxon>
        <taxon>Pseudomonadati</taxon>
        <taxon>Bacteroidota</taxon>
        <taxon>Cytophagia</taxon>
        <taxon>Cytophagales</taxon>
        <taxon>Hymenobacteraceae</taxon>
        <taxon>Hymenobacter</taxon>
    </lineage>
</organism>
<evidence type="ECO:0000313" key="9">
    <source>
        <dbReference type="EMBL" id="NML63758.1"/>
    </source>
</evidence>
<dbReference type="InterPro" id="IPR011006">
    <property type="entry name" value="CheY-like_superfamily"/>
</dbReference>
<dbReference type="EMBL" id="JABBGH010000001">
    <property type="protein sequence ID" value="NML63758.1"/>
    <property type="molecule type" value="Genomic_DNA"/>
</dbReference>
<dbReference type="SMART" id="SM00448">
    <property type="entry name" value="REC"/>
    <property type="match status" value="1"/>
</dbReference>
<dbReference type="Pfam" id="PF00072">
    <property type="entry name" value="Response_reg"/>
    <property type="match status" value="1"/>
</dbReference>
<dbReference type="GO" id="GO:0000976">
    <property type="term" value="F:transcription cis-regulatory region binding"/>
    <property type="evidence" value="ECO:0007669"/>
    <property type="project" value="TreeGrafter"/>
</dbReference>